<organism evidence="4 5">
    <name type="scientific">Mumia zhuanghuii</name>
    <dbReference type="NCBI Taxonomy" id="2585211"/>
    <lineage>
        <taxon>Bacteria</taxon>
        <taxon>Bacillati</taxon>
        <taxon>Actinomycetota</taxon>
        <taxon>Actinomycetes</taxon>
        <taxon>Propionibacteriales</taxon>
        <taxon>Nocardioidaceae</taxon>
        <taxon>Mumia</taxon>
    </lineage>
</organism>
<protein>
    <submittedName>
        <fullName evidence="4">Isochorismatase family protein</fullName>
    </submittedName>
</protein>
<dbReference type="AlphaFoldDB" id="A0A5C4MJE9"/>
<dbReference type="PANTHER" id="PTHR43540">
    <property type="entry name" value="PEROXYUREIDOACRYLATE/UREIDOACRYLATE AMIDOHYDROLASE-RELATED"/>
    <property type="match status" value="1"/>
</dbReference>
<dbReference type="EMBL" id="VDFR01000176">
    <property type="protein sequence ID" value="TNC33214.1"/>
    <property type="molecule type" value="Genomic_DNA"/>
</dbReference>
<dbReference type="RefSeq" id="WP_139088024.1">
    <property type="nucleotide sequence ID" value="NZ_VDFR01000066.1"/>
</dbReference>
<dbReference type="Gene3D" id="2.60.120.10">
    <property type="entry name" value="Jelly Rolls"/>
    <property type="match status" value="1"/>
</dbReference>
<dbReference type="InterPro" id="IPR014710">
    <property type="entry name" value="RmlC-like_jellyroll"/>
</dbReference>
<dbReference type="PANTHER" id="PTHR43540:SF1">
    <property type="entry name" value="ISOCHORISMATASE HYDROLASE"/>
    <property type="match status" value="1"/>
</dbReference>
<keyword evidence="1" id="KW-0378">Hydrolase</keyword>
<dbReference type="InterPro" id="IPR000868">
    <property type="entry name" value="Isochorismatase-like_dom"/>
</dbReference>
<name>A0A5C4MJE9_9ACTN</name>
<dbReference type="EMBL" id="VDFR01000066">
    <property type="protein sequence ID" value="TNC45354.1"/>
    <property type="molecule type" value="Genomic_DNA"/>
</dbReference>
<comment type="caution">
    <text evidence="4">The sequence shown here is derived from an EMBL/GenBank/DDBJ whole genome shotgun (WGS) entry which is preliminary data.</text>
</comment>
<dbReference type="Gene3D" id="3.40.50.850">
    <property type="entry name" value="Isochorismatase-like"/>
    <property type="match status" value="1"/>
</dbReference>
<sequence>MDRGDDYAAAGFLGRIGFGARPAVVVVDVVTAYLDPASPLSDDGGRFEKARAAGAELVDVARAHDVPVLFTEVRLGADGVDGGHFRRKVPALAAFEPGSPWAAFPDAPAPLPGEVVVTKQYASAFFGTSLASTLRFLGVDTVLVVGFSTSGCVRATATDALQHGFRPIVVDEACGDRDAQVHEQNLFDLDAKYADVVSLADAVAHLRTSTPTPQTRSSAVIEQDLYDETLKWTSFAPAGADQKAEMAMLRSSADGTSRTVLVRFPEGWKRAMTGHQPAGEEMLVLEGALSMSGHTCRPGALLVVEPRATRSETGTEVETRAVVWFSGAAGGWTEGPSDDAGALGVHELAPGVVRPAGGVLPGSVEVLDGADLTTFPSDVDLCWTTERRWAHVPAGETAPRHDGPVVVRHWA</sequence>
<feature type="domain" description="Isochorismatase-like" evidence="2">
    <location>
        <begin position="23"/>
        <end position="200"/>
    </location>
</feature>
<dbReference type="SUPFAM" id="SSF52499">
    <property type="entry name" value="Isochorismatase-like hydrolases"/>
    <property type="match status" value="1"/>
</dbReference>
<dbReference type="InterPro" id="IPR050272">
    <property type="entry name" value="Isochorismatase-like_hydrls"/>
</dbReference>
<gene>
    <name evidence="4" type="ORF">FHE65_14735</name>
    <name evidence="3" type="ORF">FHE65_29370</name>
</gene>
<reference evidence="4 5" key="1">
    <citation type="submission" date="2019-05" db="EMBL/GenBank/DDBJ databases">
        <title>Mumia sp. nov., isolated from the intestinal contents of plateau pika (Ochotona curzoniae) in the Qinghai-Tibet plateau of China.</title>
        <authorList>
            <person name="Tian Z."/>
        </authorList>
    </citation>
    <scope>NUCLEOTIDE SEQUENCE [LARGE SCALE GENOMIC DNA]</scope>
    <source>
        <strain evidence="5">527</strain>
        <strain evidence="4">Z527</strain>
    </source>
</reference>
<dbReference type="OrthoDB" id="7500697at2"/>
<dbReference type="Proteomes" id="UP000306740">
    <property type="component" value="Unassembled WGS sequence"/>
</dbReference>
<accession>A0A5C4MJE9</accession>
<dbReference type="InterPro" id="IPR036380">
    <property type="entry name" value="Isochorismatase-like_sf"/>
</dbReference>
<dbReference type="InterPro" id="IPR011051">
    <property type="entry name" value="RmlC_Cupin_sf"/>
</dbReference>
<dbReference type="SUPFAM" id="SSF51182">
    <property type="entry name" value="RmlC-like cupins"/>
    <property type="match status" value="1"/>
</dbReference>
<evidence type="ECO:0000313" key="5">
    <source>
        <dbReference type="Proteomes" id="UP000306740"/>
    </source>
</evidence>
<evidence type="ECO:0000259" key="2">
    <source>
        <dbReference type="Pfam" id="PF00857"/>
    </source>
</evidence>
<evidence type="ECO:0000313" key="3">
    <source>
        <dbReference type="EMBL" id="TNC33214.1"/>
    </source>
</evidence>
<proteinExistence type="predicted"/>
<dbReference type="Pfam" id="PF00857">
    <property type="entry name" value="Isochorismatase"/>
    <property type="match status" value="1"/>
</dbReference>
<evidence type="ECO:0000256" key="1">
    <source>
        <dbReference type="ARBA" id="ARBA00022801"/>
    </source>
</evidence>
<dbReference type="GO" id="GO:0016787">
    <property type="term" value="F:hydrolase activity"/>
    <property type="evidence" value="ECO:0007669"/>
    <property type="project" value="UniProtKB-KW"/>
</dbReference>
<evidence type="ECO:0000313" key="4">
    <source>
        <dbReference type="EMBL" id="TNC45354.1"/>
    </source>
</evidence>